<evidence type="ECO:0008006" key="3">
    <source>
        <dbReference type="Google" id="ProtNLM"/>
    </source>
</evidence>
<reference evidence="1 2" key="1">
    <citation type="submission" date="2019-06" db="EMBL/GenBank/DDBJ databases">
        <title>Spirosoma utsteinense sp. nov. isolated from Antarctic ice-free soils.</title>
        <authorList>
            <person name="Tahon G."/>
        </authorList>
    </citation>
    <scope>NUCLEOTIDE SEQUENCE [LARGE SCALE GENOMIC DNA]</scope>
    <source>
        <strain evidence="1 2">LMG 31447</strain>
    </source>
</reference>
<dbReference type="Pfam" id="PF06314">
    <property type="entry name" value="ADC"/>
    <property type="match status" value="1"/>
</dbReference>
<protein>
    <recommendedName>
        <fullName evidence="3">Acetoacetate decarboxylase</fullName>
    </recommendedName>
</protein>
<keyword evidence="2" id="KW-1185">Reference proteome</keyword>
<dbReference type="PANTHER" id="PTHR40518:SF1">
    <property type="entry name" value="ACETOACETATE DECARBOXYLASE"/>
    <property type="match status" value="1"/>
</dbReference>
<dbReference type="InterPro" id="IPR023375">
    <property type="entry name" value="ADC_dom_sf"/>
</dbReference>
<evidence type="ECO:0000313" key="2">
    <source>
        <dbReference type="Proteomes" id="UP000700732"/>
    </source>
</evidence>
<sequence length="223" mass="25111">MLVAPPPWTLTGNGVILIAHFPEAFVRSQGFLAPYQHRGYRGWIGTVMLVDYQTSPVGPYQELLFIPGLFQLGKRTSFSISKIYVSSQESIWNGRRNWGIPKEQATFSFSLNPDGSQTIRVDNQGETIIQLRAKPWGIRFPITTKLVPGFRIVQKQLITDESSPRSVGQLLLTRPSARGSARLAFLSDMHVKTSLFPDLNRIRPLVTLVVENFQMTFPPPETL</sequence>
<dbReference type="SUPFAM" id="SSF160104">
    <property type="entry name" value="Acetoacetate decarboxylase-like"/>
    <property type="match status" value="1"/>
</dbReference>
<dbReference type="Proteomes" id="UP000700732">
    <property type="component" value="Unassembled WGS sequence"/>
</dbReference>
<dbReference type="EMBL" id="VFIA01000027">
    <property type="protein sequence ID" value="MBC3793475.1"/>
    <property type="molecule type" value="Genomic_DNA"/>
</dbReference>
<dbReference type="InterPro" id="IPR010451">
    <property type="entry name" value="Acetoacetate_decarboxylase"/>
</dbReference>
<accession>A0ABR6WA94</accession>
<dbReference type="Gene3D" id="2.40.400.10">
    <property type="entry name" value="Acetoacetate decarboxylase-like"/>
    <property type="match status" value="1"/>
</dbReference>
<proteinExistence type="predicted"/>
<dbReference type="RefSeq" id="WP_186739347.1">
    <property type="nucleotide sequence ID" value="NZ_VFIA01000027.1"/>
</dbReference>
<organism evidence="1 2">
    <name type="scientific">Spirosoma utsteinense</name>
    <dbReference type="NCBI Taxonomy" id="2585773"/>
    <lineage>
        <taxon>Bacteria</taxon>
        <taxon>Pseudomonadati</taxon>
        <taxon>Bacteroidota</taxon>
        <taxon>Cytophagia</taxon>
        <taxon>Cytophagales</taxon>
        <taxon>Cytophagaceae</taxon>
        <taxon>Spirosoma</taxon>
    </lineage>
</organism>
<gene>
    <name evidence="1" type="ORF">FH603_3994</name>
</gene>
<evidence type="ECO:0000313" key="1">
    <source>
        <dbReference type="EMBL" id="MBC3793475.1"/>
    </source>
</evidence>
<dbReference type="PANTHER" id="PTHR40518">
    <property type="entry name" value="ACETOACETATE DECARBOXYLASE"/>
    <property type="match status" value="1"/>
</dbReference>
<name>A0ABR6WA94_9BACT</name>
<comment type="caution">
    <text evidence="1">The sequence shown here is derived from an EMBL/GenBank/DDBJ whole genome shotgun (WGS) entry which is preliminary data.</text>
</comment>